<dbReference type="RefSeq" id="WP_390294732.1">
    <property type="nucleotide sequence ID" value="NZ_JBHSFU010000004.1"/>
</dbReference>
<evidence type="ECO:0000259" key="4">
    <source>
        <dbReference type="Pfam" id="PF00892"/>
    </source>
</evidence>
<dbReference type="Proteomes" id="UP001595989">
    <property type="component" value="Unassembled WGS sequence"/>
</dbReference>
<feature type="transmembrane region" description="Helical" evidence="3">
    <location>
        <begin position="243"/>
        <end position="263"/>
    </location>
</feature>
<evidence type="ECO:0000256" key="3">
    <source>
        <dbReference type="SAM" id="Phobius"/>
    </source>
</evidence>
<evidence type="ECO:0000256" key="1">
    <source>
        <dbReference type="ARBA" id="ARBA00004127"/>
    </source>
</evidence>
<dbReference type="PANTHER" id="PTHR22911:SF137">
    <property type="entry name" value="SOLUTE CARRIER FAMILY 35 MEMBER G2-RELATED"/>
    <property type="match status" value="1"/>
</dbReference>
<evidence type="ECO:0000256" key="2">
    <source>
        <dbReference type="ARBA" id="ARBA00007362"/>
    </source>
</evidence>
<keyword evidence="3" id="KW-1133">Transmembrane helix</keyword>
<evidence type="ECO:0000313" key="5">
    <source>
        <dbReference type="EMBL" id="MFC4558228.1"/>
    </source>
</evidence>
<feature type="transmembrane region" description="Helical" evidence="3">
    <location>
        <begin position="7"/>
        <end position="28"/>
    </location>
</feature>
<dbReference type="InterPro" id="IPR037185">
    <property type="entry name" value="EmrE-like"/>
</dbReference>
<dbReference type="EMBL" id="JBHSFU010000004">
    <property type="protein sequence ID" value="MFC4558228.1"/>
    <property type="molecule type" value="Genomic_DNA"/>
</dbReference>
<sequence>MNRKKGITFVLIGAASFGFTPVFVKLGYQYGYTLGQINIAQMTVALALLWGIILFRRPSVKSLNTLSVLKIFMTGSCVGLTSIFYYGAMIYLPASMAIILLFQFVWIGIILDWVIGKNKPTRATYLAIVLIIFGVIIASNITAGNAGDFSVIGFLLGICSAFSYAGFIYFSGKTAIKTDPLLRSALMVTGSALLILLVFAKEMPALPVTELNLWSTAAGLAFFGAVMPTLLFASGAHLISGGLANILSSIELPVAIISASIILSETITTGQWTGTILIIMAIILNEWRSLPFPIRKKRHLPRL</sequence>
<gene>
    <name evidence="5" type="ORF">ACFO3D_08380</name>
</gene>
<dbReference type="InterPro" id="IPR000620">
    <property type="entry name" value="EamA_dom"/>
</dbReference>
<feature type="transmembrane region" description="Helical" evidence="3">
    <location>
        <begin position="94"/>
        <end position="116"/>
    </location>
</feature>
<comment type="caution">
    <text evidence="5">The sequence shown here is derived from an EMBL/GenBank/DDBJ whole genome shotgun (WGS) entry which is preliminary data.</text>
</comment>
<feature type="domain" description="EamA" evidence="4">
    <location>
        <begin position="5"/>
        <end position="138"/>
    </location>
</feature>
<feature type="domain" description="EamA" evidence="4">
    <location>
        <begin position="152"/>
        <end position="284"/>
    </location>
</feature>
<accession>A0ABV9DIM7</accession>
<protein>
    <submittedName>
        <fullName evidence="5">DMT family transporter</fullName>
    </submittedName>
</protein>
<organism evidence="5 6">
    <name type="scientific">Virgibacillus kekensis</name>
    <dbReference type="NCBI Taxonomy" id="202261"/>
    <lineage>
        <taxon>Bacteria</taxon>
        <taxon>Bacillati</taxon>
        <taxon>Bacillota</taxon>
        <taxon>Bacilli</taxon>
        <taxon>Bacillales</taxon>
        <taxon>Bacillaceae</taxon>
        <taxon>Virgibacillus</taxon>
    </lineage>
</organism>
<comment type="subcellular location">
    <subcellularLocation>
        <location evidence="1">Endomembrane system</location>
        <topology evidence="1">Multi-pass membrane protein</topology>
    </subcellularLocation>
</comment>
<evidence type="ECO:0000313" key="6">
    <source>
        <dbReference type="Proteomes" id="UP001595989"/>
    </source>
</evidence>
<feature type="transmembrane region" description="Helical" evidence="3">
    <location>
        <begin position="269"/>
        <end position="287"/>
    </location>
</feature>
<feature type="transmembrane region" description="Helical" evidence="3">
    <location>
        <begin position="181"/>
        <end position="200"/>
    </location>
</feature>
<dbReference type="Pfam" id="PF00892">
    <property type="entry name" value="EamA"/>
    <property type="match status" value="2"/>
</dbReference>
<name>A0ABV9DIM7_9BACI</name>
<proteinExistence type="inferred from homology"/>
<keyword evidence="3" id="KW-0812">Transmembrane</keyword>
<feature type="transmembrane region" description="Helical" evidence="3">
    <location>
        <begin position="212"/>
        <end position="231"/>
    </location>
</feature>
<feature type="transmembrane region" description="Helical" evidence="3">
    <location>
        <begin position="67"/>
        <end position="88"/>
    </location>
</feature>
<keyword evidence="3" id="KW-0472">Membrane</keyword>
<keyword evidence="6" id="KW-1185">Reference proteome</keyword>
<feature type="transmembrane region" description="Helical" evidence="3">
    <location>
        <begin position="34"/>
        <end position="55"/>
    </location>
</feature>
<comment type="similarity">
    <text evidence="2">Belongs to the EamA transporter family.</text>
</comment>
<feature type="transmembrane region" description="Helical" evidence="3">
    <location>
        <begin position="123"/>
        <end position="143"/>
    </location>
</feature>
<dbReference type="SUPFAM" id="SSF103481">
    <property type="entry name" value="Multidrug resistance efflux transporter EmrE"/>
    <property type="match status" value="2"/>
</dbReference>
<reference evidence="6" key="1">
    <citation type="journal article" date="2019" name="Int. J. Syst. Evol. Microbiol.">
        <title>The Global Catalogue of Microorganisms (GCM) 10K type strain sequencing project: providing services to taxonomists for standard genome sequencing and annotation.</title>
        <authorList>
            <consortium name="The Broad Institute Genomics Platform"/>
            <consortium name="The Broad Institute Genome Sequencing Center for Infectious Disease"/>
            <person name="Wu L."/>
            <person name="Ma J."/>
        </authorList>
    </citation>
    <scope>NUCLEOTIDE SEQUENCE [LARGE SCALE GENOMIC DNA]</scope>
    <source>
        <strain evidence="6">CGMCC 4.7426</strain>
    </source>
</reference>
<feature type="transmembrane region" description="Helical" evidence="3">
    <location>
        <begin position="149"/>
        <end position="169"/>
    </location>
</feature>
<dbReference type="PANTHER" id="PTHR22911">
    <property type="entry name" value="ACYL-MALONYL CONDENSING ENZYME-RELATED"/>
    <property type="match status" value="1"/>
</dbReference>